<dbReference type="Proteomes" id="UP001374599">
    <property type="component" value="Unassembled WGS sequence"/>
</dbReference>
<comment type="caution">
    <text evidence="1">The sequence shown here is derived from an EMBL/GenBank/DDBJ whole genome shotgun (WGS) entry which is preliminary data.</text>
</comment>
<protein>
    <submittedName>
        <fullName evidence="1">Uncharacterized protein</fullName>
    </submittedName>
</protein>
<evidence type="ECO:0000313" key="2">
    <source>
        <dbReference type="Proteomes" id="UP001374599"/>
    </source>
</evidence>
<proteinExistence type="predicted"/>
<sequence length="715" mass="83923">MDILNTVFMNVLLVTFTSSIIAVVILLIRYLFKTKINIRFNQILLSFILLRFCMLIVPESSISILNLLPQYGTENTISGSLSTIHPHIKSQQTTINDIGKKTQIKYSQNTDKHLDTPNINTEQVKHRFSIINILSIIWLAGVLIILVGSIIIQKRFIIRLKSCKQIDDSDLIIIIDKCKKILGIKRNVNIYMGDNLTSPLITDLFKPNVYIPKQMINVDQEHFQHVILHELAHYKRKDLIYNILSVIAVGIHWFNPIIWKITSIIKSDIELACDTYVLDKLGEDNAISYGESILIVTRLFLTRRNQIELACYFSNTKKQLERRIIMINNFKKNTYKFTALSIMIALLIGGIVLTNPVKTKAQEPQMKFVENKDIVEELIEPRFRYYKEYNDLDRLLKDVDFNILIPEYIIEDDYNIECIQFIPEEGRVNFFNSINNGFYFNINISKTHPEFYLLNKAYNSNPSIINRYFINFEGIEGEVIEISIGGKIVTKHKHLVFEKDDIYYDIEYKVIDQDNNVIGEIDLLEVAKMIKSLKDPEDINKDNFIIPYKTTHIYRMEDMKEARENVGFDFKFPIDNKYRSISIINEKIILISDSEYNYSLSIEKKEPYYYNQFNEHGKINNDNEKMIKRLEANWEYIKNKKVLKLITTFNNSDQRPFEKTADESIQFIWEDNDIYYNIVFSSFANNYNKTEMEKIIKHIMDSNSFDEIIKENGMN</sequence>
<evidence type="ECO:0000313" key="1">
    <source>
        <dbReference type="EMBL" id="GMQ61612.1"/>
    </source>
</evidence>
<gene>
    <name evidence="1" type="ORF">AN2V17_08410</name>
</gene>
<reference evidence="1" key="1">
    <citation type="submission" date="2023-09" db="EMBL/GenBank/DDBJ databases">
        <title>Vallitalea sediminicola and Vallitalea maricola sp. nov., anaerobic bacteria isolated from marine sediment.</title>
        <authorList>
            <person name="Hirano S."/>
            <person name="Maeda A."/>
            <person name="Terahara T."/>
            <person name="Mori K."/>
            <person name="Hamada M."/>
            <person name="Matsumoto R."/>
            <person name="Kobayashi T."/>
        </authorList>
    </citation>
    <scope>NUCLEOTIDE SEQUENCE</scope>
    <source>
        <strain evidence="1">AN17-2</strain>
    </source>
</reference>
<accession>A0ACB5UG29</accession>
<name>A0ACB5UG29_9FIRM</name>
<organism evidence="1 2">
    <name type="scientific">Vallitalea maricola</name>
    <dbReference type="NCBI Taxonomy" id="3074433"/>
    <lineage>
        <taxon>Bacteria</taxon>
        <taxon>Bacillati</taxon>
        <taxon>Bacillota</taxon>
        <taxon>Clostridia</taxon>
        <taxon>Lachnospirales</taxon>
        <taxon>Vallitaleaceae</taxon>
        <taxon>Vallitalea</taxon>
    </lineage>
</organism>
<dbReference type="EMBL" id="BTPU01000010">
    <property type="protein sequence ID" value="GMQ61612.1"/>
    <property type="molecule type" value="Genomic_DNA"/>
</dbReference>
<keyword evidence="2" id="KW-1185">Reference proteome</keyword>